<dbReference type="PIRSF" id="PIRSF006221">
    <property type="entry name" value="Ketosamine-3-kinase"/>
    <property type="match status" value="1"/>
</dbReference>
<dbReference type="GO" id="GO:0016301">
    <property type="term" value="F:kinase activity"/>
    <property type="evidence" value="ECO:0007669"/>
    <property type="project" value="UniProtKB-KW"/>
</dbReference>
<dbReference type="PANTHER" id="PTHR12149:SF8">
    <property type="entry name" value="PROTEIN-RIBULOSAMINE 3-KINASE"/>
    <property type="match status" value="1"/>
</dbReference>
<proteinExistence type="inferred from homology"/>
<dbReference type="InterPro" id="IPR016477">
    <property type="entry name" value="Fructo-/Ketosamine-3-kinase"/>
</dbReference>
<dbReference type="Gene3D" id="3.30.200.20">
    <property type="entry name" value="Phosphorylase Kinase, domain 1"/>
    <property type="match status" value="1"/>
</dbReference>
<gene>
    <name evidence="3" type="ORF">K3181_13745</name>
</gene>
<dbReference type="SUPFAM" id="SSF56112">
    <property type="entry name" value="Protein kinase-like (PK-like)"/>
    <property type="match status" value="1"/>
</dbReference>
<name>A0ABS7JXX1_9SPHN</name>
<protein>
    <submittedName>
        <fullName evidence="3">Fructosamine kinase family protein</fullName>
    </submittedName>
</protein>
<evidence type="ECO:0000313" key="3">
    <source>
        <dbReference type="EMBL" id="MBX7502504.1"/>
    </source>
</evidence>
<dbReference type="RefSeq" id="WP_221603690.1">
    <property type="nucleotide sequence ID" value="NZ_JAIGNU010000003.1"/>
</dbReference>
<dbReference type="Gene3D" id="1.20.1270.240">
    <property type="match status" value="1"/>
</dbReference>
<keyword evidence="2 3" id="KW-0418">Kinase</keyword>
<keyword evidence="4" id="KW-1185">Reference proteome</keyword>
<comment type="caution">
    <text evidence="3">The sequence shown here is derived from an EMBL/GenBank/DDBJ whole genome shotgun (WGS) entry which is preliminary data.</text>
</comment>
<comment type="similarity">
    <text evidence="1 2">Belongs to the fructosamine kinase family.</text>
</comment>
<evidence type="ECO:0000313" key="4">
    <source>
        <dbReference type="Proteomes" id="UP000782554"/>
    </source>
</evidence>
<evidence type="ECO:0000256" key="2">
    <source>
        <dbReference type="PIRNR" id="PIRNR006221"/>
    </source>
</evidence>
<dbReference type="Proteomes" id="UP000782554">
    <property type="component" value="Unassembled WGS sequence"/>
</dbReference>
<dbReference type="Gene3D" id="1.10.510.10">
    <property type="entry name" value="Transferase(Phosphotransferase) domain 1"/>
    <property type="match status" value="1"/>
</dbReference>
<dbReference type="Pfam" id="PF03881">
    <property type="entry name" value="Fructosamin_kin"/>
    <property type="match status" value="1"/>
</dbReference>
<evidence type="ECO:0000256" key="1">
    <source>
        <dbReference type="ARBA" id="ARBA00009460"/>
    </source>
</evidence>
<dbReference type="PANTHER" id="PTHR12149">
    <property type="entry name" value="FRUCTOSAMINE 3 KINASE-RELATED PROTEIN"/>
    <property type="match status" value="1"/>
</dbReference>
<organism evidence="3 4">
    <name type="scientific">Qipengyuania mesophila</name>
    <dbReference type="NCBI Taxonomy" id="2867246"/>
    <lineage>
        <taxon>Bacteria</taxon>
        <taxon>Pseudomonadati</taxon>
        <taxon>Pseudomonadota</taxon>
        <taxon>Alphaproteobacteria</taxon>
        <taxon>Sphingomonadales</taxon>
        <taxon>Erythrobacteraceae</taxon>
        <taxon>Qipengyuania</taxon>
    </lineage>
</organism>
<dbReference type="InterPro" id="IPR011009">
    <property type="entry name" value="Kinase-like_dom_sf"/>
</dbReference>
<accession>A0ABS7JXX1</accession>
<keyword evidence="2" id="KW-0808">Transferase</keyword>
<dbReference type="EMBL" id="JAIGNU010000003">
    <property type="protein sequence ID" value="MBX7502504.1"/>
    <property type="molecule type" value="Genomic_DNA"/>
</dbReference>
<reference evidence="3 4" key="1">
    <citation type="submission" date="2021-08" db="EMBL/GenBank/DDBJ databases">
        <title>Comparative Genomics Analysis of the Genus Qipengyuania Reveals Extensive Genetic Diversity and Metabolic Versatility, Including the Description of Fifteen Novel Species.</title>
        <authorList>
            <person name="Liu Y."/>
        </authorList>
    </citation>
    <scope>NUCLEOTIDE SEQUENCE [LARGE SCALE GENOMIC DNA]</scope>
    <source>
        <strain evidence="3 4">YG27</strain>
    </source>
</reference>
<sequence length="268" mass="29588">MPTLEQAVADICGRTVRSSERLAGGDISGASRIVLSDGSTLVAKGGPLVDCEARMLEEIRALGAPVPTIVGQKDGWLVLGDVGPSQPFNGRAWDAIAEALDPLRGAAQHEDFGWPEDYGFHRVTVSNTRHSNWIDFWRENRLLCHLSELAPEVARRVEALAARLGDLIPDRPPVALVHGDLWGGNVVWNGTRASLIDPCAYYGDREVDAAAMTVFDGPPRALFDRLDLSPGWRERLPVYRLWMWLIHIRLFGEGYRPAAESDLDRLGF</sequence>